<sequence>LNDRLQAMKNAFKQSSAATFKLSKLETSKIRPQIVSDPRPEWKRKIDEINAKIQAETLQSQGAQLPSQQAVMTVRLRKRKAVAIAVF</sequence>
<accession>A0A7I5E9T8</accession>
<evidence type="ECO:0000313" key="2">
    <source>
        <dbReference type="WBParaSite" id="HCON_00093520-00001"/>
    </source>
</evidence>
<organism evidence="1 2">
    <name type="scientific">Haemonchus contortus</name>
    <name type="common">Barber pole worm</name>
    <dbReference type="NCBI Taxonomy" id="6289"/>
    <lineage>
        <taxon>Eukaryota</taxon>
        <taxon>Metazoa</taxon>
        <taxon>Ecdysozoa</taxon>
        <taxon>Nematoda</taxon>
        <taxon>Chromadorea</taxon>
        <taxon>Rhabditida</taxon>
        <taxon>Rhabditina</taxon>
        <taxon>Rhabditomorpha</taxon>
        <taxon>Strongyloidea</taxon>
        <taxon>Trichostrongylidae</taxon>
        <taxon>Haemonchus</taxon>
    </lineage>
</organism>
<proteinExistence type="predicted"/>
<dbReference type="Proteomes" id="UP000025227">
    <property type="component" value="Unplaced"/>
</dbReference>
<protein>
    <submittedName>
        <fullName evidence="2">Reverse transcriptase domain-containing protein</fullName>
    </submittedName>
</protein>
<keyword evidence="1" id="KW-1185">Reference proteome</keyword>
<dbReference type="AlphaFoldDB" id="A0A7I5E9T8"/>
<dbReference type="OrthoDB" id="10510481at2759"/>
<reference evidence="2" key="1">
    <citation type="submission" date="2020-12" db="UniProtKB">
        <authorList>
            <consortium name="WormBaseParasite"/>
        </authorList>
    </citation>
    <scope>IDENTIFICATION</scope>
    <source>
        <strain evidence="2">MHco3</strain>
    </source>
</reference>
<evidence type="ECO:0000313" key="1">
    <source>
        <dbReference type="Proteomes" id="UP000025227"/>
    </source>
</evidence>
<name>A0A7I5E9T8_HAECO</name>
<dbReference type="WBParaSite" id="HCON_00093520-00001">
    <property type="protein sequence ID" value="HCON_00093520-00001"/>
    <property type="gene ID" value="HCON_00093520"/>
</dbReference>